<organism evidence="2 3">
    <name type="scientific">Neisseria chenwenguii</name>
    <dbReference type="NCBI Taxonomy" id="1853278"/>
    <lineage>
        <taxon>Bacteria</taxon>
        <taxon>Pseudomonadati</taxon>
        <taxon>Pseudomonadota</taxon>
        <taxon>Betaproteobacteria</taxon>
        <taxon>Neisseriales</taxon>
        <taxon>Neisseriaceae</taxon>
        <taxon>Neisseria</taxon>
    </lineage>
</organism>
<protein>
    <recommendedName>
        <fullName evidence="1">Thioesterase putative domain-containing protein</fullName>
    </recommendedName>
</protein>
<reference evidence="2 3" key="1">
    <citation type="submission" date="2017-06" db="EMBL/GenBank/DDBJ databases">
        <title>Neisseria chenwenguii sp. nov., isolated from the intestinal contents of Tibetan Plateau Pika in Yushu, Qinghai Province, China.</title>
        <authorList>
            <person name="Zhang G."/>
        </authorList>
    </citation>
    <scope>NUCLEOTIDE SEQUENCE [LARGE SCALE GENOMIC DNA]</scope>
    <source>
        <strain evidence="2 3">10023</strain>
    </source>
</reference>
<dbReference type="KEGG" id="nei:BG910_03800"/>
<dbReference type="Gene3D" id="3.10.129.10">
    <property type="entry name" value="Hotdog Thioesterase"/>
    <property type="match status" value="1"/>
</dbReference>
<evidence type="ECO:0000313" key="3">
    <source>
        <dbReference type="Proteomes" id="UP000198238"/>
    </source>
</evidence>
<feature type="domain" description="Thioesterase putative" evidence="1">
    <location>
        <begin position="9"/>
        <end position="147"/>
    </location>
</feature>
<dbReference type="Pfam" id="PF09500">
    <property type="entry name" value="YiiD_C"/>
    <property type="match status" value="1"/>
</dbReference>
<evidence type="ECO:0000259" key="1">
    <source>
        <dbReference type="Pfam" id="PF09500"/>
    </source>
</evidence>
<proteinExistence type="predicted"/>
<dbReference type="NCBIfam" id="TIGR02447">
    <property type="entry name" value="yiiD_Cterm"/>
    <property type="match status" value="1"/>
</dbReference>
<name>A0A220S0K6_9NEIS</name>
<dbReference type="AlphaFoldDB" id="A0A220S0K6"/>
<dbReference type="InterPro" id="IPR029069">
    <property type="entry name" value="HotDog_dom_sf"/>
</dbReference>
<sequence>MNADTVCAQILQDALLRYIPAVRTLGIRVLTADPRSVSLLLPLAENANHHTLFGGSSALAATLCGWAMTHLLCPDADGNIVIQNSKIRYLRPAFSDGTVSARITDEAAVAQFHEDFVTKGKAKIDIAVEIRSGGELATAFEGRYVALKR</sequence>
<dbReference type="RefSeq" id="WP_089035697.1">
    <property type="nucleotide sequence ID" value="NZ_CP022278.1"/>
</dbReference>
<keyword evidence="3" id="KW-1185">Reference proteome</keyword>
<dbReference type="SUPFAM" id="SSF54637">
    <property type="entry name" value="Thioesterase/thiol ester dehydrase-isomerase"/>
    <property type="match status" value="1"/>
</dbReference>
<dbReference type="Proteomes" id="UP000198238">
    <property type="component" value="Chromosome"/>
</dbReference>
<gene>
    <name evidence="2" type="ORF">BG910_03800</name>
</gene>
<evidence type="ECO:0000313" key="2">
    <source>
        <dbReference type="EMBL" id="ASK26977.1"/>
    </source>
</evidence>
<dbReference type="InterPro" id="IPR012660">
    <property type="entry name" value="YiiD_C"/>
</dbReference>
<accession>A0A220S0K6</accession>
<dbReference type="EMBL" id="CP022278">
    <property type="protein sequence ID" value="ASK26977.1"/>
    <property type="molecule type" value="Genomic_DNA"/>
</dbReference>